<evidence type="ECO:0000256" key="1">
    <source>
        <dbReference type="SAM" id="SignalP"/>
    </source>
</evidence>
<keyword evidence="4" id="KW-1185">Reference proteome</keyword>
<keyword evidence="1" id="KW-0732">Signal</keyword>
<dbReference type="InterPro" id="IPR026444">
    <property type="entry name" value="Secre_tail"/>
</dbReference>
<dbReference type="SUPFAM" id="SSF49785">
    <property type="entry name" value="Galactose-binding domain-like"/>
    <property type="match status" value="1"/>
</dbReference>
<feature type="domain" description="Secretion system C-terminal sorting" evidence="2">
    <location>
        <begin position="774"/>
        <end position="842"/>
    </location>
</feature>
<dbReference type="Gene3D" id="2.60.120.260">
    <property type="entry name" value="Galactose-binding domain-like"/>
    <property type="match status" value="4"/>
</dbReference>
<dbReference type="NCBIfam" id="TIGR04183">
    <property type="entry name" value="Por_Secre_tail"/>
    <property type="match status" value="1"/>
</dbReference>
<dbReference type="EMBL" id="JACYGY010000001">
    <property type="protein sequence ID" value="MBE9460928.1"/>
    <property type="molecule type" value="Genomic_DNA"/>
</dbReference>
<protein>
    <submittedName>
        <fullName evidence="3">T9SS type A sorting domain-containing protein</fullName>
    </submittedName>
</protein>
<evidence type="ECO:0000313" key="4">
    <source>
        <dbReference type="Proteomes" id="UP000634134"/>
    </source>
</evidence>
<dbReference type="Proteomes" id="UP000634134">
    <property type="component" value="Unassembled WGS sequence"/>
</dbReference>
<name>A0ABR9W648_9BACT</name>
<proteinExistence type="predicted"/>
<evidence type="ECO:0000259" key="2">
    <source>
        <dbReference type="Pfam" id="PF18962"/>
    </source>
</evidence>
<dbReference type="InterPro" id="IPR008979">
    <property type="entry name" value="Galactose-bd-like_sf"/>
</dbReference>
<dbReference type="RefSeq" id="WP_194119225.1">
    <property type="nucleotide sequence ID" value="NZ_JACYGY010000001.1"/>
</dbReference>
<reference evidence="4" key="1">
    <citation type="submission" date="2023-07" db="EMBL/GenBank/DDBJ databases">
        <title>Dyadobacter sp. nov 'subterranea' isolated from contaminted grondwater.</title>
        <authorList>
            <person name="Szabo I."/>
            <person name="Al-Omari J."/>
            <person name="Szerdahelyi S.G."/>
            <person name="Rado J."/>
        </authorList>
    </citation>
    <scope>NUCLEOTIDE SEQUENCE [LARGE SCALE GENOMIC DNA]</scope>
    <source>
        <strain evidence="4">UP-52</strain>
    </source>
</reference>
<comment type="caution">
    <text evidence="3">The sequence shown here is derived from an EMBL/GenBank/DDBJ whole genome shotgun (WGS) entry which is preliminary data.</text>
</comment>
<accession>A0ABR9W648</accession>
<evidence type="ECO:0000313" key="3">
    <source>
        <dbReference type="EMBL" id="MBE9460928.1"/>
    </source>
</evidence>
<gene>
    <name evidence="3" type="ORF">IEE83_03450</name>
</gene>
<feature type="chain" id="PRO_5046658238" evidence="1">
    <location>
        <begin position="25"/>
        <end position="846"/>
    </location>
</feature>
<organism evidence="3 4">
    <name type="scientific">Dyadobacter subterraneus</name>
    <dbReference type="NCBI Taxonomy" id="2773304"/>
    <lineage>
        <taxon>Bacteria</taxon>
        <taxon>Pseudomonadati</taxon>
        <taxon>Bacteroidota</taxon>
        <taxon>Cytophagia</taxon>
        <taxon>Cytophagales</taxon>
        <taxon>Spirosomataceae</taxon>
        <taxon>Dyadobacter</taxon>
    </lineage>
</organism>
<sequence length="846" mass="89086">MKKVYSLMVMCIIVLCLSYNESHAKVSLTLPETSSTGTTTADCGCDNNALTNGSFENGNTGWTTSGSFDTKNTAYNVCGNYATVLNGAGSIYQQVAVAPGAVVRFSAYGGYHVKNGQTFKLSFYTSGGALINSNATSVAVDWDVDKAPSNGPILKQYVLNATAPAGAAFARAEAYGSGDYFKIDGACVQVTRPPADCGCDDNVLTNGSFENGNTGWTTNGNFETKNTTYDVCGSYATVLNGAGSIYQQYAVAPGAVVRFSAYGGYHVKAGQTFKLSFYNSGGTLINANATSVAVDWDVDTAPNTGPILKQYVLTATAPAGAAFARAEATATGDYFKLDGACMQVTPPPADCNCDGNTLVNPSFETYNTVNGKQIPSGWSSSNDAGQIFTDDDAYAVCGSKNGLLGTSGGSFWQDVNTIPGSTAVLNIWGGYHVKSSHKFQLIYLNASKVQIGAVAAEATLNKAVEDLPATGPNGMTKYTLTAGAAPAGTSYIRVLGSATGDYFKVDNACLKITPPVCETCTGNALLNPSFEDGTNNWTKTGTGTFTTSTDYVVCGVKSAKLTDKVAISQSKTIAPGNTITWSIYAGYDGSNAGYTQTLKVKFLNGSTELTSSTVTVTIDKAVTAGTLGLKKYTLTKQAPATTTSVVLEISTSAGTVYSDLGCFTIKTDTPLPVTLTDFSVKKEGTSAALSWKTTAETNSKSFEVQHSLNGKEWAVLGSVAAQGESLVTKSYSYTHASPANGNNLYRLKMIDNDETFAYSRIVSENFVTDESALLYPNPSSNFMKLRNGKEQIASIQIYDIRGVKVKDFIPKDGVDVDISSLPAGNYVVTFKQSNGLVTKQKISVIR</sequence>
<dbReference type="Pfam" id="PF18962">
    <property type="entry name" value="Por_Secre_tail"/>
    <property type="match status" value="1"/>
</dbReference>
<feature type="signal peptide" evidence="1">
    <location>
        <begin position="1"/>
        <end position="24"/>
    </location>
</feature>